<keyword evidence="1" id="KW-0175">Coiled coil</keyword>
<evidence type="ECO:0000256" key="2">
    <source>
        <dbReference type="SAM" id="MobiDB-lite"/>
    </source>
</evidence>
<reference evidence="3 4" key="1">
    <citation type="journal article" date="2020" name="ISME J.">
        <title>Uncovering the hidden diversity of litter-decomposition mechanisms in mushroom-forming fungi.</title>
        <authorList>
            <person name="Floudas D."/>
            <person name="Bentzer J."/>
            <person name="Ahren D."/>
            <person name="Johansson T."/>
            <person name="Persson P."/>
            <person name="Tunlid A."/>
        </authorList>
    </citation>
    <scope>NUCLEOTIDE SEQUENCE [LARGE SCALE GENOMIC DNA]</scope>
    <source>
        <strain evidence="3 4">CBS 291.85</strain>
    </source>
</reference>
<comment type="caution">
    <text evidence="3">The sequence shown here is derived from an EMBL/GenBank/DDBJ whole genome shotgun (WGS) entry which is preliminary data.</text>
</comment>
<name>A0A8H5GZ29_9AGAR</name>
<gene>
    <name evidence="3" type="ORF">D9758_000856</name>
</gene>
<dbReference type="EMBL" id="JAACJM010000003">
    <property type="protein sequence ID" value="KAF5373634.1"/>
    <property type="molecule type" value="Genomic_DNA"/>
</dbReference>
<protein>
    <submittedName>
        <fullName evidence="3">Uncharacterized protein</fullName>
    </submittedName>
</protein>
<organism evidence="3 4">
    <name type="scientific">Tetrapyrgos nigripes</name>
    <dbReference type="NCBI Taxonomy" id="182062"/>
    <lineage>
        <taxon>Eukaryota</taxon>
        <taxon>Fungi</taxon>
        <taxon>Dikarya</taxon>
        <taxon>Basidiomycota</taxon>
        <taxon>Agaricomycotina</taxon>
        <taxon>Agaricomycetes</taxon>
        <taxon>Agaricomycetidae</taxon>
        <taxon>Agaricales</taxon>
        <taxon>Marasmiineae</taxon>
        <taxon>Marasmiaceae</taxon>
        <taxon>Tetrapyrgos</taxon>
    </lineage>
</organism>
<dbReference type="AlphaFoldDB" id="A0A8H5GZ29"/>
<feature type="coiled-coil region" evidence="1">
    <location>
        <begin position="76"/>
        <end position="124"/>
    </location>
</feature>
<accession>A0A8H5GZ29</accession>
<feature type="region of interest" description="Disordered" evidence="2">
    <location>
        <begin position="146"/>
        <end position="194"/>
    </location>
</feature>
<feature type="compositionally biased region" description="Polar residues" evidence="2">
    <location>
        <begin position="164"/>
        <end position="177"/>
    </location>
</feature>
<keyword evidence="4" id="KW-1185">Reference proteome</keyword>
<evidence type="ECO:0000256" key="1">
    <source>
        <dbReference type="SAM" id="Coils"/>
    </source>
</evidence>
<evidence type="ECO:0000313" key="4">
    <source>
        <dbReference type="Proteomes" id="UP000559256"/>
    </source>
</evidence>
<dbReference type="Proteomes" id="UP000559256">
    <property type="component" value="Unassembled WGS sequence"/>
</dbReference>
<sequence length="213" mass="24255">MSEDAKEEDVSPQEQMQVSFTHNFIYLLMYLIISNRANEVIREMFHTAQGDPAYQAACEKLSALDWVPKPIFKKAVAEAEIREEQLRREYQDLMVKFLGITDERESLKEENGSLRRQLVAAQMELTKQKQFLTTVGGQLMDAGRFGVGQSGQEKGKQSKRIANLNMTPTSDNSNLSSDPEEAHSDDEDPFAFPYHRYRPSVSERLLSTSISDL</sequence>
<proteinExistence type="predicted"/>
<evidence type="ECO:0000313" key="3">
    <source>
        <dbReference type="EMBL" id="KAF5373634.1"/>
    </source>
</evidence>